<dbReference type="InterPro" id="IPR007844">
    <property type="entry name" value="AsmA"/>
</dbReference>
<name>A0ABU5GT85_9GAMM</name>
<feature type="domain" description="AsmA" evidence="2">
    <location>
        <begin position="1"/>
        <end position="627"/>
    </location>
</feature>
<keyword evidence="4" id="KW-1185">Reference proteome</keyword>
<dbReference type="PANTHER" id="PTHR30441:SF4">
    <property type="entry name" value="PROTEIN ASMA"/>
    <property type="match status" value="1"/>
</dbReference>
<feature type="compositionally biased region" description="Low complexity" evidence="1">
    <location>
        <begin position="420"/>
        <end position="431"/>
    </location>
</feature>
<feature type="region of interest" description="Disordered" evidence="1">
    <location>
        <begin position="125"/>
        <end position="160"/>
    </location>
</feature>
<gene>
    <name evidence="3" type="ORF">TOI97_11610</name>
</gene>
<evidence type="ECO:0000259" key="2">
    <source>
        <dbReference type="Pfam" id="PF05170"/>
    </source>
</evidence>
<evidence type="ECO:0000313" key="3">
    <source>
        <dbReference type="EMBL" id="MDY7220208.1"/>
    </source>
</evidence>
<accession>A0ABU5GT85</accession>
<evidence type="ECO:0000256" key="1">
    <source>
        <dbReference type="SAM" id="MobiDB-lite"/>
    </source>
</evidence>
<protein>
    <submittedName>
        <fullName evidence="3">AsmA family protein</fullName>
    </submittedName>
</protein>
<feature type="region of interest" description="Disordered" evidence="1">
    <location>
        <begin position="408"/>
        <end position="440"/>
    </location>
</feature>
<sequence length="749" mass="80756">MKTFGKVIGALLLILLLLVVGAGFALTQFFDPNDYKDDIRQLAHKHANIELELNGEIGWSLFPWLGLEITDAKIASADTPEVPLATLRLLGLSVKVLPLLRKEIQMSDIRVDGLALNLQRDAKGQSNWDNIGQSNDQSASTSNPTTPEPAKDEHTDVSSPTVEVANTPLQLAIDSLIVNGASVVYNDQQSGQQFNLESVQLTTGAIRENQPVAVKFSGFLANAQPALRGRIELATTLNIQPNLETFLLDDLRLAGEISGEPLQNKSANISARGNLAYNTAQQSARWDNLKLSVNQLKALGELQATQLDTTANISGALSIAPVNLQEFLTGIGVELPLMANKKALSHMELNARVQGTANSLILQDMQLQLDQTAFTGSVGMKDFASGLIYAHLSGDTFNADHYLAPSSTTAATERKAEVKQQSAQTASGSSQLPNAPSKSPWNTEKILPIASLKAINADLDFSFDQLTLNALDIAQAKFKLQAKQGVLQLKHLQGQLFNGEFQVAAQLNANAAQPTLNLTHTSKNIPIEKILTALDEEVTITGLLNTSSTLRTQGNTGMDWVKNLQGNLTFALNNGVLPGADLERQLCMGIATLNRKQLSPSTGSKDTPFNQLSGQLNIHKGVAHNPDLRVAIPSLAVKGKGDIDLNVLGLDYYAGILVQGNTQPMADPACKVNKNFINIEWPVRCRGPLELGAKACRIDQNALGKIAADLAKDKLSEKLNEKISDKLDKKLDNKVSPELKDALKGLFGR</sequence>
<dbReference type="RefSeq" id="WP_321554293.1">
    <property type="nucleotide sequence ID" value="NZ_JAXIVU010000021.1"/>
</dbReference>
<dbReference type="Proteomes" id="UP001294570">
    <property type="component" value="Unassembled WGS sequence"/>
</dbReference>
<dbReference type="PANTHER" id="PTHR30441">
    <property type="entry name" value="DUF748 DOMAIN-CONTAINING PROTEIN"/>
    <property type="match status" value="1"/>
</dbReference>
<evidence type="ECO:0000313" key="4">
    <source>
        <dbReference type="Proteomes" id="UP001294570"/>
    </source>
</evidence>
<dbReference type="InterPro" id="IPR052894">
    <property type="entry name" value="AsmA-related"/>
</dbReference>
<proteinExistence type="predicted"/>
<reference evidence="3 4" key="1">
    <citation type="submission" date="2023-12" db="EMBL/GenBank/DDBJ databases">
        <title>Denitrificimonas halotolerans sp. nov.,a novel species isolated from landfill leachate.</title>
        <authorList>
            <person name="Wang S."/>
        </authorList>
    </citation>
    <scope>NUCLEOTIDE SEQUENCE [LARGE SCALE GENOMIC DNA]</scope>
    <source>
        <strain evidence="3 4">JX-1</strain>
    </source>
</reference>
<dbReference type="EMBL" id="JAXIVU010000021">
    <property type="protein sequence ID" value="MDY7220208.1"/>
    <property type="molecule type" value="Genomic_DNA"/>
</dbReference>
<comment type="caution">
    <text evidence="3">The sequence shown here is derived from an EMBL/GenBank/DDBJ whole genome shotgun (WGS) entry which is preliminary data.</text>
</comment>
<organism evidence="3 4">
    <name type="scientific">Denitrificimonas halotolerans</name>
    <dbReference type="NCBI Taxonomy" id="3098930"/>
    <lineage>
        <taxon>Bacteria</taxon>
        <taxon>Pseudomonadati</taxon>
        <taxon>Pseudomonadota</taxon>
        <taxon>Gammaproteobacteria</taxon>
        <taxon>Pseudomonadales</taxon>
        <taxon>Pseudomonadaceae</taxon>
        <taxon>Denitrificimonas</taxon>
    </lineage>
</organism>
<dbReference type="Pfam" id="PF05170">
    <property type="entry name" value="AsmA"/>
    <property type="match status" value="1"/>
</dbReference>
<feature type="compositionally biased region" description="Polar residues" evidence="1">
    <location>
        <begin position="125"/>
        <end position="145"/>
    </location>
</feature>